<gene>
    <name evidence="2" type="ORF">FNK824_LOCUS35168</name>
</gene>
<feature type="non-terminal residue" evidence="2">
    <location>
        <position position="1"/>
    </location>
</feature>
<feature type="compositionally biased region" description="Polar residues" evidence="1">
    <location>
        <begin position="17"/>
        <end position="28"/>
    </location>
</feature>
<sequence length="28" mass="3232">CEIFQVLKSERKDNSEPSKSSRCRSTSE</sequence>
<evidence type="ECO:0000313" key="3">
    <source>
        <dbReference type="Proteomes" id="UP000663874"/>
    </source>
</evidence>
<dbReference type="Proteomes" id="UP000663874">
    <property type="component" value="Unassembled WGS sequence"/>
</dbReference>
<protein>
    <submittedName>
        <fullName evidence="2">Uncharacterized protein</fullName>
    </submittedName>
</protein>
<proteinExistence type="predicted"/>
<feature type="region of interest" description="Disordered" evidence="1">
    <location>
        <begin position="1"/>
        <end position="28"/>
    </location>
</feature>
<dbReference type="EMBL" id="CAJOBE010014597">
    <property type="protein sequence ID" value="CAF4180060.1"/>
    <property type="molecule type" value="Genomic_DNA"/>
</dbReference>
<evidence type="ECO:0000313" key="2">
    <source>
        <dbReference type="EMBL" id="CAF4180060.1"/>
    </source>
</evidence>
<name>A0A820AQU9_9BILA</name>
<accession>A0A820AQU9</accession>
<comment type="caution">
    <text evidence="2">The sequence shown here is derived from an EMBL/GenBank/DDBJ whole genome shotgun (WGS) entry which is preliminary data.</text>
</comment>
<dbReference type="AlphaFoldDB" id="A0A820AQU9"/>
<reference evidence="2" key="1">
    <citation type="submission" date="2021-02" db="EMBL/GenBank/DDBJ databases">
        <authorList>
            <person name="Nowell W R."/>
        </authorList>
    </citation>
    <scope>NUCLEOTIDE SEQUENCE</scope>
</reference>
<organism evidence="2 3">
    <name type="scientific">Rotaria sordida</name>
    <dbReference type="NCBI Taxonomy" id="392033"/>
    <lineage>
        <taxon>Eukaryota</taxon>
        <taxon>Metazoa</taxon>
        <taxon>Spiralia</taxon>
        <taxon>Gnathifera</taxon>
        <taxon>Rotifera</taxon>
        <taxon>Eurotatoria</taxon>
        <taxon>Bdelloidea</taxon>
        <taxon>Philodinida</taxon>
        <taxon>Philodinidae</taxon>
        <taxon>Rotaria</taxon>
    </lineage>
</organism>
<evidence type="ECO:0000256" key="1">
    <source>
        <dbReference type="SAM" id="MobiDB-lite"/>
    </source>
</evidence>